<accession>A0A3P7F5U3</accession>
<sequence length="65" mass="7319">MPDDKTSSQRNMGLCRKMSHGSREVLERNLVARRREETGNTTNDSERLCLQSVGVLFSGTDVSYV</sequence>
<evidence type="ECO:0000313" key="1">
    <source>
        <dbReference type="EMBL" id="VDM27806.1"/>
    </source>
</evidence>
<dbReference type="AlphaFoldDB" id="A0A3P7F5U3"/>
<gene>
    <name evidence="1" type="ORF">TCNE_LOCUS2282</name>
</gene>
<dbReference type="EMBL" id="UYWY01002186">
    <property type="protein sequence ID" value="VDM27806.1"/>
    <property type="molecule type" value="Genomic_DNA"/>
</dbReference>
<proteinExistence type="predicted"/>
<name>A0A3P7F5U3_TOXCA</name>
<protein>
    <submittedName>
        <fullName evidence="1">Uncharacterized protein</fullName>
    </submittedName>
</protein>
<reference evidence="1" key="1">
    <citation type="submission" date="2018-11" db="EMBL/GenBank/DDBJ databases">
        <authorList>
            <consortium name="Pathogen Informatics"/>
        </authorList>
    </citation>
    <scope>NUCLEOTIDE SEQUENCE [LARGE SCALE GENOMIC DNA]</scope>
</reference>
<organism evidence="1">
    <name type="scientific">Toxocara canis</name>
    <name type="common">Canine roundworm</name>
    <dbReference type="NCBI Taxonomy" id="6265"/>
    <lineage>
        <taxon>Eukaryota</taxon>
        <taxon>Metazoa</taxon>
        <taxon>Ecdysozoa</taxon>
        <taxon>Nematoda</taxon>
        <taxon>Chromadorea</taxon>
        <taxon>Rhabditida</taxon>
        <taxon>Spirurina</taxon>
        <taxon>Ascaridomorpha</taxon>
        <taxon>Ascaridoidea</taxon>
        <taxon>Toxocaridae</taxon>
        <taxon>Toxocara</taxon>
    </lineage>
</organism>